<organism evidence="2 3">
    <name type="scientific">Longimonas halophila</name>
    <dbReference type="NCBI Taxonomy" id="1469170"/>
    <lineage>
        <taxon>Bacteria</taxon>
        <taxon>Pseudomonadati</taxon>
        <taxon>Rhodothermota</taxon>
        <taxon>Rhodothermia</taxon>
        <taxon>Rhodothermales</taxon>
        <taxon>Salisaetaceae</taxon>
        <taxon>Longimonas</taxon>
    </lineage>
</organism>
<gene>
    <name evidence="2" type="ORF">CRI93_14800</name>
</gene>
<evidence type="ECO:0000259" key="1">
    <source>
        <dbReference type="Pfam" id="PF14279"/>
    </source>
</evidence>
<dbReference type="Proteomes" id="UP000221024">
    <property type="component" value="Unassembled WGS sequence"/>
</dbReference>
<dbReference type="OrthoDB" id="255953at2"/>
<reference evidence="2 3" key="1">
    <citation type="submission" date="2017-10" db="EMBL/GenBank/DDBJ databases">
        <title>Draft genome of Longimonas halophila.</title>
        <authorList>
            <person name="Goh K.M."/>
            <person name="Shamsir M.S."/>
            <person name="Lim S.W."/>
        </authorList>
    </citation>
    <scope>NUCLEOTIDE SEQUENCE [LARGE SCALE GENOMIC DNA]</scope>
    <source>
        <strain evidence="2 3">KCTC 42399</strain>
    </source>
</reference>
<keyword evidence="3" id="KW-1185">Reference proteome</keyword>
<dbReference type="RefSeq" id="WP_141491745.1">
    <property type="nucleotide sequence ID" value="NZ_PDEP01000023.1"/>
</dbReference>
<accession>A0A2H3P3I2</accession>
<evidence type="ECO:0000313" key="3">
    <source>
        <dbReference type="Proteomes" id="UP000221024"/>
    </source>
</evidence>
<comment type="caution">
    <text evidence="2">The sequence shown here is derived from an EMBL/GenBank/DDBJ whole genome shotgun (WGS) entry which is preliminary data.</text>
</comment>
<dbReference type="Pfam" id="PF14279">
    <property type="entry name" value="HNH_5"/>
    <property type="match status" value="1"/>
</dbReference>
<dbReference type="InterPro" id="IPR029471">
    <property type="entry name" value="HNH_5"/>
</dbReference>
<feature type="domain" description="HNH endonuclease 5" evidence="1">
    <location>
        <begin position="53"/>
        <end position="94"/>
    </location>
</feature>
<name>A0A2H3P3I2_9BACT</name>
<proteinExistence type="predicted"/>
<sequence>MDEAYASYNKRELGFRDYFQAHYELEDEPIIHPETDTPGGGEQVVLDKGLYRCRYCGSKKSDGVGFKKAHVIPEHMGNKLIVSHAECTPCNETFSVYEAHLGQLIGPLKTLLGVKGKSKGGRRIPKFKDFKFDTAITRSDTGVLWEIDPQQTTVRLDSPRDISIGVRHIPYVPLSAWKGLARSSVHLLDLE</sequence>
<evidence type="ECO:0000313" key="2">
    <source>
        <dbReference type="EMBL" id="PEN04704.1"/>
    </source>
</evidence>
<dbReference type="EMBL" id="PDEP01000023">
    <property type="protein sequence ID" value="PEN04704.1"/>
    <property type="molecule type" value="Genomic_DNA"/>
</dbReference>
<dbReference type="AlphaFoldDB" id="A0A2H3P3I2"/>
<protein>
    <recommendedName>
        <fullName evidence="1">HNH endonuclease 5 domain-containing protein</fullName>
    </recommendedName>
</protein>